<dbReference type="Proteomes" id="UP000734854">
    <property type="component" value="Unassembled WGS sequence"/>
</dbReference>
<dbReference type="InterPro" id="IPR027417">
    <property type="entry name" value="P-loop_NTPase"/>
</dbReference>
<dbReference type="GO" id="GO:0005737">
    <property type="term" value="C:cytoplasm"/>
    <property type="evidence" value="ECO:0007669"/>
    <property type="project" value="TreeGrafter"/>
</dbReference>
<dbReference type="GO" id="GO:0005525">
    <property type="term" value="F:GTP binding"/>
    <property type="evidence" value="ECO:0007669"/>
    <property type="project" value="UniProtKB-KW"/>
</dbReference>
<name>A0A8J5FR13_ZINOF</name>
<keyword evidence="1" id="KW-0547">Nucleotide-binding</keyword>
<protein>
    <submittedName>
        <fullName evidence="3">Uncharacterized protein</fullName>
    </submittedName>
</protein>
<evidence type="ECO:0000256" key="1">
    <source>
        <dbReference type="ARBA" id="ARBA00022741"/>
    </source>
</evidence>
<comment type="caution">
    <text evidence="3">The sequence shown here is derived from an EMBL/GenBank/DDBJ whole genome shotgun (WGS) entry which is preliminary data.</text>
</comment>
<dbReference type="AlphaFoldDB" id="A0A8J5FR13"/>
<dbReference type="PANTHER" id="PTHR24071">
    <property type="entry name" value="RAN GTPASE"/>
    <property type="match status" value="1"/>
</dbReference>
<proteinExistence type="predicted"/>
<dbReference type="Pfam" id="PF08477">
    <property type="entry name" value="Roc"/>
    <property type="match status" value="1"/>
</dbReference>
<evidence type="ECO:0000313" key="4">
    <source>
        <dbReference type="Proteomes" id="UP000734854"/>
    </source>
</evidence>
<gene>
    <name evidence="3" type="ORF">ZIOFF_051217</name>
</gene>
<dbReference type="GO" id="GO:0005634">
    <property type="term" value="C:nucleus"/>
    <property type="evidence" value="ECO:0007669"/>
    <property type="project" value="TreeGrafter"/>
</dbReference>
<dbReference type="PANTHER" id="PTHR24071:SF33">
    <property type="entry name" value="GTP-BINDING NUCLEAR PROTEIN RAN-1"/>
    <property type="match status" value="1"/>
</dbReference>
<keyword evidence="2" id="KW-0342">GTP-binding</keyword>
<organism evidence="3 4">
    <name type="scientific">Zingiber officinale</name>
    <name type="common">Ginger</name>
    <name type="synonym">Amomum zingiber</name>
    <dbReference type="NCBI Taxonomy" id="94328"/>
    <lineage>
        <taxon>Eukaryota</taxon>
        <taxon>Viridiplantae</taxon>
        <taxon>Streptophyta</taxon>
        <taxon>Embryophyta</taxon>
        <taxon>Tracheophyta</taxon>
        <taxon>Spermatophyta</taxon>
        <taxon>Magnoliopsida</taxon>
        <taxon>Liliopsida</taxon>
        <taxon>Zingiberales</taxon>
        <taxon>Zingiberaceae</taxon>
        <taxon>Zingiber</taxon>
    </lineage>
</organism>
<dbReference type="SUPFAM" id="SSF52540">
    <property type="entry name" value="P-loop containing nucleoside triphosphate hydrolases"/>
    <property type="match status" value="1"/>
</dbReference>
<dbReference type="Gene3D" id="3.40.50.300">
    <property type="entry name" value="P-loop containing nucleotide triphosphate hydrolases"/>
    <property type="match status" value="1"/>
</dbReference>
<sequence>MKQGFAREGKRRQLVAVRGKTTFVKRHLTGEFEEKYEPTIGVEVRPLYFFTNCGKIRFNCWDTAESNIRLLSLHKFRIRNSKVRVSISNEMAGATFPIEHTKGTLYSSNKNNTDTTLPEISALQQPQNLHGWIPEFQQQEKT</sequence>
<evidence type="ECO:0000256" key="2">
    <source>
        <dbReference type="ARBA" id="ARBA00023134"/>
    </source>
</evidence>
<dbReference type="GO" id="GO:0003924">
    <property type="term" value="F:GTPase activity"/>
    <property type="evidence" value="ECO:0007669"/>
    <property type="project" value="InterPro"/>
</dbReference>
<dbReference type="InterPro" id="IPR002041">
    <property type="entry name" value="Ran_GTPase"/>
</dbReference>
<evidence type="ECO:0000313" key="3">
    <source>
        <dbReference type="EMBL" id="KAG6489936.1"/>
    </source>
</evidence>
<keyword evidence="4" id="KW-1185">Reference proteome</keyword>
<reference evidence="3 4" key="1">
    <citation type="submission" date="2020-08" db="EMBL/GenBank/DDBJ databases">
        <title>Plant Genome Project.</title>
        <authorList>
            <person name="Zhang R.-G."/>
        </authorList>
    </citation>
    <scope>NUCLEOTIDE SEQUENCE [LARGE SCALE GENOMIC DNA]</scope>
    <source>
        <tissue evidence="3">Rhizome</tissue>
    </source>
</reference>
<accession>A0A8J5FR13</accession>
<dbReference type="GO" id="GO:0006606">
    <property type="term" value="P:protein import into nucleus"/>
    <property type="evidence" value="ECO:0007669"/>
    <property type="project" value="TreeGrafter"/>
</dbReference>
<dbReference type="EMBL" id="JACMSC010000014">
    <property type="protein sequence ID" value="KAG6489936.1"/>
    <property type="molecule type" value="Genomic_DNA"/>
</dbReference>
<dbReference type="GO" id="GO:0000054">
    <property type="term" value="P:ribosomal subunit export from nucleus"/>
    <property type="evidence" value="ECO:0007669"/>
    <property type="project" value="TreeGrafter"/>
</dbReference>